<evidence type="ECO:0000256" key="6">
    <source>
        <dbReference type="SAM" id="MobiDB-lite"/>
    </source>
</evidence>
<protein>
    <submittedName>
        <fullName evidence="7">Zinc finger BED domain-containing 1-like</fullName>
    </submittedName>
</protein>
<evidence type="ECO:0000313" key="8">
    <source>
        <dbReference type="Proteomes" id="UP000485058"/>
    </source>
</evidence>
<dbReference type="EMBL" id="BLLF01008364">
    <property type="protein sequence ID" value="GFH33343.1"/>
    <property type="molecule type" value="Genomic_DNA"/>
</dbReference>
<sequence length="189" mass="20413">MEPPGSSNARRRMQSTMQQPSMPTAAQFGPIVDGKRQCLHCPAQLTATEVSNPTHLRTHSYPHLRTHGFLSSTATAEIAKTESCVASKLPASSTQNLPTLPTPTHALFNWVVQEAIPFSVVESPAFQAFVTALNPSFVLPSRYSMSGHMLLEEYAAVKAEVASRLAALPFVAITVDGWSQKQGAEHCLA</sequence>
<keyword evidence="2" id="KW-0479">Metal-binding</keyword>
<comment type="subcellular location">
    <subcellularLocation>
        <location evidence="1">Nucleus</location>
    </subcellularLocation>
</comment>
<evidence type="ECO:0000256" key="4">
    <source>
        <dbReference type="ARBA" id="ARBA00022833"/>
    </source>
</evidence>
<keyword evidence="4" id="KW-0862">Zinc</keyword>
<name>A0A6A0ALZ8_HAELA</name>
<dbReference type="GO" id="GO:0005634">
    <property type="term" value="C:nucleus"/>
    <property type="evidence" value="ECO:0007669"/>
    <property type="project" value="UniProtKB-SubCell"/>
</dbReference>
<evidence type="ECO:0000313" key="7">
    <source>
        <dbReference type="EMBL" id="GFH33343.1"/>
    </source>
</evidence>
<dbReference type="GO" id="GO:0008270">
    <property type="term" value="F:zinc ion binding"/>
    <property type="evidence" value="ECO:0007669"/>
    <property type="project" value="UniProtKB-KW"/>
</dbReference>
<evidence type="ECO:0000256" key="3">
    <source>
        <dbReference type="ARBA" id="ARBA00022771"/>
    </source>
</evidence>
<keyword evidence="3" id="KW-0863">Zinc-finger</keyword>
<keyword evidence="8" id="KW-1185">Reference proteome</keyword>
<proteinExistence type="predicted"/>
<gene>
    <name evidence="7" type="ORF">HaLaN_32700</name>
</gene>
<feature type="region of interest" description="Disordered" evidence="6">
    <location>
        <begin position="1"/>
        <end position="23"/>
    </location>
</feature>
<feature type="non-terminal residue" evidence="7">
    <location>
        <position position="189"/>
    </location>
</feature>
<dbReference type="PANTHER" id="PTHR46481">
    <property type="entry name" value="ZINC FINGER BED DOMAIN-CONTAINING PROTEIN 4"/>
    <property type="match status" value="1"/>
</dbReference>
<organism evidence="7 8">
    <name type="scientific">Haematococcus lacustris</name>
    <name type="common">Green alga</name>
    <name type="synonym">Haematococcus pluvialis</name>
    <dbReference type="NCBI Taxonomy" id="44745"/>
    <lineage>
        <taxon>Eukaryota</taxon>
        <taxon>Viridiplantae</taxon>
        <taxon>Chlorophyta</taxon>
        <taxon>core chlorophytes</taxon>
        <taxon>Chlorophyceae</taxon>
        <taxon>CS clade</taxon>
        <taxon>Chlamydomonadales</taxon>
        <taxon>Haematococcaceae</taxon>
        <taxon>Haematococcus</taxon>
    </lineage>
</organism>
<reference evidence="7 8" key="1">
    <citation type="submission" date="2020-02" db="EMBL/GenBank/DDBJ databases">
        <title>Draft genome sequence of Haematococcus lacustris strain NIES-144.</title>
        <authorList>
            <person name="Morimoto D."/>
            <person name="Nakagawa S."/>
            <person name="Yoshida T."/>
            <person name="Sawayama S."/>
        </authorList>
    </citation>
    <scope>NUCLEOTIDE SEQUENCE [LARGE SCALE GENOMIC DNA]</scope>
    <source>
        <strain evidence="7 8">NIES-144</strain>
    </source>
</reference>
<dbReference type="SUPFAM" id="SSF140996">
    <property type="entry name" value="Hermes dimerisation domain"/>
    <property type="match status" value="1"/>
</dbReference>
<dbReference type="PANTHER" id="PTHR46481:SF10">
    <property type="entry name" value="ZINC FINGER BED DOMAIN-CONTAINING PROTEIN 39"/>
    <property type="match status" value="1"/>
</dbReference>
<dbReference type="AlphaFoldDB" id="A0A6A0ALZ8"/>
<keyword evidence="5" id="KW-0539">Nucleus</keyword>
<evidence type="ECO:0000256" key="1">
    <source>
        <dbReference type="ARBA" id="ARBA00004123"/>
    </source>
</evidence>
<accession>A0A6A0ALZ8</accession>
<comment type="caution">
    <text evidence="7">The sequence shown here is derived from an EMBL/GenBank/DDBJ whole genome shotgun (WGS) entry which is preliminary data.</text>
</comment>
<dbReference type="Proteomes" id="UP000485058">
    <property type="component" value="Unassembled WGS sequence"/>
</dbReference>
<evidence type="ECO:0000256" key="2">
    <source>
        <dbReference type="ARBA" id="ARBA00022723"/>
    </source>
</evidence>
<dbReference type="InterPro" id="IPR052035">
    <property type="entry name" value="ZnF_BED_domain_contain"/>
</dbReference>
<evidence type="ECO:0000256" key="5">
    <source>
        <dbReference type="ARBA" id="ARBA00023242"/>
    </source>
</evidence>